<sequence>MTVLCGEALWQQRDKEYFLDIAGDGFAVASSGKEADPAEAAELVELLQGGSWRSCNNINDCLAECVATGCSCSRSMNPIARDGFLRMAVDRLRSNGLGQAEVSYASLGSGLLRFDFCLLELLLAEGVPVSAVHLVDSQYDPDAKGYLRHRVALAQFASWFTGRGVDVYAHYSLERYAFEARRSAALPAAVVQVDCTELTAVFEKEVKPMLEEVLQYGGLYCTLTSREGASGAGSLGSTNAWAEFWRLHPDTGRMKLESLTCFRPGDRSGTQVDVNEPLPRAVDH</sequence>
<proteinExistence type="predicted"/>
<keyword evidence="2" id="KW-1185">Reference proteome</keyword>
<dbReference type="EMBL" id="CAJNJA010065153">
    <property type="protein sequence ID" value="CAE7884756.1"/>
    <property type="molecule type" value="Genomic_DNA"/>
</dbReference>
<name>A0A813B2V1_9DINO</name>
<reference evidence="1" key="1">
    <citation type="submission" date="2021-02" db="EMBL/GenBank/DDBJ databases">
        <authorList>
            <person name="Dougan E. K."/>
            <person name="Rhodes N."/>
            <person name="Thang M."/>
            <person name="Chan C."/>
        </authorList>
    </citation>
    <scope>NUCLEOTIDE SEQUENCE</scope>
</reference>
<organism evidence="1 2">
    <name type="scientific">Symbiodinium necroappetens</name>
    <dbReference type="NCBI Taxonomy" id="1628268"/>
    <lineage>
        <taxon>Eukaryota</taxon>
        <taxon>Sar</taxon>
        <taxon>Alveolata</taxon>
        <taxon>Dinophyceae</taxon>
        <taxon>Suessiales</taxon>
        <taxon>Symbiodiniaceae</taxon>
        <taxon>Symbiodinium</taxon>
    </lineage>
</organism>
<protein>
    <submittedName>
        <fullName evidence="1">Rbm17 protein</fullName>
    </submittedName>
</protein>
<dbReference type="Proteomes" id="UP000601435">
    <property type="component" value="Unassembled WGS sequence"/>
</dbReference>
<evidence type="ECO:0000313" key="1">
    <source>
        <dbReference type="EMBL" id="CAE7884756.1"/>
    </source>
</evidence>
<evidence type="ECO:0000313" key="2">
    <source>
        <dbReference type="Proteomes" id="UP000601435"/>
    </source>
</evidence>
<dbReference type="OrthoDB" id="411303at2759"/>
<dbReference type="AlphaFoldDB" id="A0A813B2V1"/>
<accession>A0A813B2V1</accession>
<gene>
    <name evidence="1" type="primary">Rbm17</name>
    <name evidence="1" type="ORF">SNEC2469_LOCUS29210</name>
</gene>
<comment type="caution">
    <text evidence="1">The sequence shown here is derived from an EMBL/GenBank/DDBJ whole genome shotgun (WGS) entry which is preliminary data.</text>
</comment>